<evidence type="ECO:0000313" key="5">
    <source>
        <dbReference type="Proteomes" id="UP001321498"/>
    </source>
</evidence>
<dbReference type="Pfam" id="PF02775">
    <property type="entry name" value="TPP_enzyme_C"/>
    <property type="match status" value="1"/>
</dbReference>
<evidence type="ECO:0000256" key="2">
    <source>
        <dbReference type="ARBA" id="ARBA00023052"/>
    </source>
</evidence>
<dbReference type="Proteomes" id="UP001321498">
    <property type="component" value="Chromosome"/>
</dbReference>
<evidence type="ECO:0000256" key="1">
    <source>
        <dbReference type="ARBA" id="ARBA00007812"/>
    </source>
</evidence>
<protein>
    <recommendedName>
        <fullName evidence="3">Thiamine pyrophosphate enzyme TPP-binding domain-containing protein</fullName>
    </recommendedName>
</protein>
<evidence type="ECO:0000313" key="4">
    <source>
        <dbReference type="EMBL" id="BDZ45058.1"/>
    </source>
</evidence>
<gene>
    <name evidence="4" type="ORF">GCM10025866_09670</name>
</gene>
<dbReference type="SUPFAM" id="SSF52518">
    <property type="entry name" value="Thiamin diphosphate-binding fold (THDP-binding)"/>
    <property type="match status" value="1"/>
</dbReference>
<name>A0ABN6XJH2_9MICO</name>
<dbReference type="CDD" id="cd02002">
    <property type="entry name" value="TPP_BFDC"/>
    <property type="match status" value="1"/>
</dbReference>
<dbReference type="InterPro" id="IPR029061">
    <property type="entry name" value="THDP-binding"/>
</dbReference>
<comment type="similarity">
    <text evidence="1">Belongs to the TPP enzyme family.</text>
</comment>
<sequence length="287" mass="30211">MDARARPAAGEAAVYVLDTDPLKEGMPLWYLEARRFLRADSGHAVRQLLEAAQARPDRGDVDGRRAAIAAVHDEQRSAWAAERDADRLTPSTVAAALADLVDDDTILLNEAISNAATVFRHFPRTRPGTLFSSGGSSLGWYGGAAVGIKLARPEAEVVAIVGDGSYHLSEPASTYWMAARYGTPFVTVVLDNGGWNATKQNVLRQHAGGTAAETDRYWVSLGQSADLAGVAAAAGAAYACTVTEWEELDAALRGALAAARDGVSAVVRVVLDPISGEPADWGSAGRP</sequence>
<dbReference type="PANTHER" id="PTHR18968:SF164">
    <property type="entry name" value="PYRUVATE DECARBOXYLASE"/>
    <property type="match status" value="1"/>
</dbReference>
<dbReference type="Gene3D" id="3.40.50.970">
    <property type="match status" value="1"/>
</dbReference>
<dbReference type="PANTHER" id="PTHR18968">
    <property type="entry name" value="THIAMINE PYROPHOSPHATE ENZYMES"/>
    <property type="match status" value="1"/>
</dbReference>
<keyword evidence="5" id="KW-1185">Reference proteome</keyword>
<dbReference type="InterPro" id="IPR011766">
    <property type="entry name" value="TPP_enzyme_TPP-bd"/>
</dbReference>
<keyword evidence="2" id="KW-0786">Thiamine pyrophosphate</keyword>
<organism evidence="4 5">
    <name type="scientific">Naasia aerilata</name>
    <dbReference type="NCBI Taxonomy" id="1162966"/>
    <lineage>
        <taxon>Bacteria</taxon>
        <taxon>Bacillati</taxon>
        <taxon>Actinomycetota</taxon>
        <taxon>Actinomycetes</taxon>
        <taxon>Micrococcales</taxon>
        <taxon>Microbacteriaceae</taxon>
        <taxon>Naasia</taxon>
    </lineage>
</organism>
<dbReference type="InterPro" id="IPR045229">
    <property type="entry name" value="TPP_enz"/>
</dbReference>
<dbReference type="PROSITE" id="PS00187">
    <property type="entry name" value="TPP_ENZYMES"/>
    <property type="match status" value="1"/>
</dbReference>
<feature type="domain" description="Thiamine pyrophosphate enzyme TPP-binding" evidence="3">
    <location>
        <begin position="117"/>
        <end position="265"/>
    </location>
</feature>
<proteinExistence type="inferred from homology"/>
<accession>A0ABN6XJH2</accession>
<dbReference type="RefSeq" id="WP_286278450.1">
    <property type="nucleotide sequence ID" value="NZ_AP027731.1"/>
</dbReference>
<evidence type="ECO:0000259" key="3">
    <source>
        <dbReference type="Pfam" id="PF02775"/>
    </source>
</evidence>
<dbReference type="EMBL" id="AP027731">
    <property type="protein sequence ID" value="BDZ45058.1"/>
    <property type="molecule type" value="Genomic_DNA"/>
</dbReference>
<dbReference type="InterPro" id="IPR000399">
    <property type="entry name" value="TPP-bd_CS"/>
</dbReference>
<reference evidence="5" key="1">
    <citation type="journal article" date="2019" name="Int. J. Syst. Evol. Microbiol.">
        <title>The Global Catalogue of Microorganisms (GCM) 10K type strain sequencing project: providing services to taxonomists for standard genome sequencing and annotation.</title>
        <authorList>
            <consortium name="The Broad Institute Genomics Platform"/>
            <consortium name="The Broad Institute Genome Sequencing Center for Infectious Disease"/>
            <person name="Wu L."/>
            <person name="Ma J."/>
        </authorList>
    </citation>
    <scope>NUCLEOTIDE SEQUENCE [LARGE SCALE GENOMIC DNA]</scope>
    <source>
        <strain evidence="5">NBRC 108725</strain>
    </source>
</reference>